<reference evidence="2" key="1">
    <citation type="submission" date="2022-01" db="EMBL/GenBank/DDBJ databases">
        <authorList>
            <person name="Jo J.-H."/>
            <person name="Im W.-T."/>
        </authorList>
    </citation>
    <scope>NUCLEOTIDE SEQUENCE</scope>
    <source>
        <strain evidence="2">I2-34</strain>
    </source>
</reference>
<sequence>MQSLKAIEDWPVQNAAAAVVGQDGQMLGSHGDQQRRYPLASVTKLLTAYAALVALEEGALDLDQPAGPEGSTVRHLLAHSAGYDFADRTVRYRPGERRLYSNAGFEVLAETLEQAAGMAFADYLREGLLEPLGMEQTTLEGSPAAGAVSTAADLVLLATELQRPKLLDPSTLADATSVVFPGLAGVLPGFGRQKNNDWGLGFEIRDAKSPHWTGADSSPRTFGHFGQSGTFLWVDPDAAAACVVLTDRAFGPWAAEAWPVFTDGVLAELARRS</sequence>
<keyword evidence="3" id="KW-1185">Reference proteome</keyword>
<organism evidence="2 3">
    <name type="scientific">Arthrobacter hankyongi</name>
    <dbReference type="NCBI Taxonomy" id="2904801"/>
    <lineage>
        <taxon>Bacteria</taxon>
        <taxon>Bacillati</taxon>
        <taxon>Actinomycetota</taxon>
        <taxon>Actinomycetes</taxon>
        <taxon>Micrococcales</taxon>
        <taxon>Micrococcaceae</taxon>
        <taxon>Arthrobacter</taxon>
    </lineage>
</organism>
<dbReference type="RefSeq" id="WP_237820552.1">
    <property type="nucleotide sequence ID" value="NZ_JAKLTQ010000006.1"/>
</dbReference>
<gene>
    <name evidence="2" type="ORF">LVY72_10460</name>
</gene>
<dbReference type="Gene3D" id="3.40.710.10">
    <property type="entry name" value="DD-peptidase/beta-lactamase superfamily"/>
    <property type="match status" value="1"/>
</dbReference>
<comment type="caution">
    <text evidence="2">The sequence shown here is derived from an EMBL/GenBank/DDBJ whole genome shotgun (WGS) entry which is preliminary data.</text>
</comment>
<dbReference type="PANTHER" id="PTHR43283">
    <property type="entry name" value="BETA-LACTAMASE-RELATED"/>
    <property type="match status" value="1"/>
</dbReference>
<accession>A0ABS9L6Q0</accession>
<dbReference type="InterPro" id="IPR001466">
    <property type="entry name" value="Beta-lactam-related"/>
</dbReference>
<protein>
    <submittedName>
        <fullName evidence="2">Beta-lactamase family protein</fullName>
    </submittedName>
</protein>
<feature type="domain" description="Beta-lactamase-related" evidence="1">
    <location>
        <begin position="16"/>
        <end position="254"/>
    </location>
</feature>
<proteinExistence type="predicted"/>
<dbReference type="EMBL" id="JAKLTQ010000006">
    <property type="protein sequence ID" value="MCG2622339.1"/>
    <property type="molecule type" value="Genomic_DNA"/>
</dbReference>
<evidence type="ECO:0000259" key="1">
    <source>
        <dbReference type="Pfam" id="PF00144"/>
    </source>
</evidence>
<dbReference type="Proteomes" id="UP001165368">
    <property type="component" value="Unassembled WGS sequence"/>
</dbReference>
<dbReference type="InterPro" id="IPR050789">
    <property type="entry name" value="Diverse_Enzym_Activities"/>
</dbReference>
<dbReference type="SUPFAM" id="SSF56601">
    <property type="entry name" value="beta-lactamase/transpeptidase-like"/>
    <property type="match status" value="1"/>
</dbReference>
<dbReference type="PANTHER" id="PTHR43283:SF15">
    <property type="entry name" value="CONSERVED PROTEIN"/>
    <property type="match status" value="1"/>
</dbReference>
<evidence type="ECO:0000313" key="3">
    <source>
        <dbReference type="Proteomes" id="UP001165368"/>
    </source>
</evidence>
<dbReference type="Pfam" id="PF00144">
    <property type="entry name" value="Beta-lactamase"/>
    <property type="match status" value="1"/>
</dbReference>
<name>A0ABS9L6Q0_9MICC</name>
<dbReference type="InterPro" id="IPR012338">
    <property type="entry name" value="Beta-lactam/transpept-like"/>
</dbReference>
<evidence type="ECO:0000313" key="2">
    <source>
        <dbReference type="EMBL" id="MCG2622339.1"/>
    </source>
</evidence>